<dbReference type="InterPro" id="IPR041359">
    <property type="entry name" value="MetOD1"/>
</dbReference>
<feature type="domain" description="Response regulatory" evidence="3">
    <location>
        <begin position="16"/>
        <end position="132"/>
    </location>
</feature>
<dbReference type="FunFam" id="3.40.50.2300:FF:000896">
    <property type="match status" value="1"/>
</dbReference>
<accession>A0A0E3Q7E9</accession>
<dbReference type="STRING" id="1434123.MSVAZ_2260"/>
<dbReference type="InterPro" id="IPR050595">
    <property type="entry name" value="Bact_response_regulator"/>
</dbReference>
<proteinExistence type="predicted"/>
<dbReference type="SMART" id="SM00448">
    <property type="entry name" value="REC"/>
    <property type="match status" value="1"/>
</dbReference>
<reference evidence="4 5" key="1">
    <citation type="submission" date="2014-07" db="EMBL/GenBank/DDBJ databases">
        <title>Methanogenic archaea and the global carbon cycle.</title>
        <authorList>
            <person name="Henriksen J.R."/>
            <person name="Luke J."/>
            <person name="Reinhart S."/>
            <person name="Benedict M.N."/>
            <person name="Youngblut N.D."/>
            <person name="Metcalf M.E."/>
            <person name="Whitaker R.J."/>
            <person name="Metcalf W.W."/>
        </authorList>
    </citation>
    <scope>NUCLEOTIDE SEQUENCE [LARGE SCALE GENOMIC DNA]</scope>
    <source>
        <strain evidence="4 5">Z-761</strain>
    </source>
</reference>
<dbReference type="InterPro" id="IPR001789">
    <property type="entry name" value="Sig_transdc_resp-reg_receiver"/>
</dbReference>
<dbReference type="Pfam" id="PF18546">
    <property type="entry name" value="MetOD1"/>
    <property type="match status" value="1"/>
</dbReference>
<dbReference type="Proteomes" id="UP000033096">
    <property type="component" value="Chromosome"/>
</dbReference>
<evidence type="ECO:0000256" key="1">
    <source>
        <dbReference type="ARBA" id="ARBA00022553"/>
    </source>
</evidence>
<evidence type="ECO:0000259" key="3">
    <source>
        <dbReference type="PROSITE" id="PS50110"/>
    </source>
</evidence>
<dbReference type="Pfam" id="PF00072">
    <property type="entry name" value="Response_reg"/>
    <property type="match status" value="1"/>
</dbReference>
<dbReference type="PATRIC" id="fig|1434123.4.peg.2760"/>
<evidence type="ECO:0000256" key="2">
    <source>
        <dbReference type="PROSITE-ProRule" id="PRU00169"/>
    </source>
</evidence>
<dbReference type="EMBL" id="CP009520">
    <property type="protein sequence ID" value="AKB44529.1"/>
    <property type="molecule type" value="Genomic_DNA"/>
</dbReference>
<evidence type="ECO:0000313" key="4">
    <source>
        <dbReference type="EMBL" id="AKB44529.1"/>
    </source>
</evidence>
<dbReference type="SUPFAM" id="SSF52172">
    <property type="entry name" value="CheY-like"/>
    <property type="match status" value="1"/>
</dbReference>
<dbReference type="KEGG" id="mvc:MSVAZ_2260"/>
<dbReference type="Gene3D" id="3.40.50.2300">
    <property type="match status" value="1"/>
</dbReference>
<dbReference type="HOGENOM" id="CLU_938793_0_0_2"/>
<gene>
    <name evidence="4" type="ORF">MSVAZ_2260</name>
</gene>
<dbReference type="CDD" id="cd17538">
    <property type="entry name" value="REC_D1_PleD-like"/>
    <property type="match status" value="1"/>
</dbReference>
<protein>
    <submittedName>
        <fullName evidence="4">Response regulator receiver</fullName>
    </submittedName>
</protein>
<keyword evidence="1 2" id="KW-0597">Phosphoprotein</keyword>
<dbReference type="PANTHER" id="PTHR44591">
    <property type="entry name" value="STRESS RESPONSE REGULATOR PROTEIN 1"/>
    <property type="match status" value="1"/>
</dbReference>
<dbReference type="PROSITE" id="PS50110">
    <property type="entry name" value="RESPONSE_REGULATORY"/>
    <property type="match status" value="1"/>
</dbReference>
<dbReference type="PANTHER" id="PTHR44591:SF3">
    <property type="entry name" value="RESPONSE REGULATORY DOMAIN-CONTAINING PROTEIN"/>
    <property type="match status" value="1"/>
</dbReference>
<name>A0A0E3Q7E9_9EURY</name>
<dbReference type="InterPro" id="IPR011006">
    <property type="entry name" value="CheY-like_superfamily"/>
</dbReference>
<dbReference type="AlphaFoldDB" id="A0A0E3Q7E9"/>
<evidence type="ECO:0000313" key="5">
    <source>
        <dbReference type="Proteomes" id="UP000033096"/>
    </source>
</evidence>
<sequence length="292" mass="33116">MSLGGETLQNENNKPKILIVDDVLENIELIEAYLSVEPYDLITANSGKEAIQKLKEEKLDMILLDIMMPEISGYEVCKIIKKDPETQFIPVLMLTALSEIEDRIKGIEAGADDFLTKPINRLELKTRVKSLLRVKCMHDRLVADRNSLEVKNRVQSILTAIIPTLLRVISNEEKKVIINQMTGMVEKMLFDTYHLENRELDFAYAGEVCAEIMNQLGGSFSSEKGEKESSWIVRGTKCPWKGEEARKNPILCTLTRKIFSDITLKVDSDFSVEALKTIGNRNDCCEFLIKVV</sequence>
<organism evidence="4 5">
    <name type="scientific">Methanosarcina vacuolata Z-761</name>
    <dbReference type="NCBI Taxonomy" id="1434123"/>
    <lineage>
        <taxon>Archaea</taxon>
        <taxon>Methanobacteriati</taxon>
        <taxon>Methanobacteriota</taxon>
        <taxon>Stenosarchaea group</taxon>
        <taxon>Methanomicrobia</taxon>
        <taxon>Methanosarcinales</taxon>
        <taxon>Methanosarcinaceae</taxon>
        <taxon>Methanosarcina</taxon>
    </lineage>
</organism>
<keyword evidence="5" id="KW-1185">Reference proteome</keyword>
<dbReference type="GO" id="GO:0000160">
    <property type="term" value="P:phosphorelay signal transduction system"/>
    <property type="evidence" value="ECO:0007669"/>
    <property type="project" value="InterPro"/>
</dbReference>
<feature type="modified residue" description="4-aspartylphosphate" evidence="2">
    <location>
        <position position="65"/>
    </location>
</feature>